<sequence>VSTTTLLDMPCKVCGDKSSGVHYGVYSCEGCKGFFRRTIHQKIKYRSCILDGACTVTKINRNRCQTCRFMKCLYVGMSKDAVKYGRIPKKQKARLIAERLAEKRRERLMDQCKENSEMMFDDENDHVTPKNGGFTESPLENMTPSESLLYQALHGSGGLKPALGDPPIEPTPVLRNPPELIPRCDFLSKGKSNINFSRSTSKDFGSDHREFQQHPEQRYGEKDFSSSGGHPDQRINSSKVRSASDSSSSRSNLVSPPPLLLLGAPLSRGLESAKLDEGFQRYGNRSADTVRKYPIFNFDKINEKYGKMTPQSHFFTKKQFSDGKRQNQGYLTSEPPKNNYPLAPSCYSEAVLPRNFPMLANTYPIVYPALYTISQSSVTNSGIVTSHPIFVTSHNDIIAQERSPLASPVKHFGSAPKVRINNNSTSSSVAVDYSSRTRSSSSPDSGCPETNDCDMETQKTIGNTGNGSQISIPELISVVVRAHRETSSVSRHALFLTKVKTNCTDRRYCDVTNNPDWAGFNQCFEPGVREVVEFAKSIPGFDKLQQDDKVILLKTASFEILLVRMTS</sequence>
<proteinExistence type="predicted"/>
<keyword evidence="3" id="KW-0863">Zinc-finger</keyword>
<dbReference type="InterPro" id="IPR013088">
    <property type="entry name" value="Znf_NHR/GATA"/>
</dbReference>
<dbReference type="InterPro" id="IPR050234">
    <property type="entry name" value="Nuclear_hormone_rcpt_NR1"/>
</dbReference>
<dbReference type="GO" id="GO:0000978">
    <property type="term" value="F:RNA polymerase II cis-regulatory region sequence-specific DNA binding"/>
    <property type="evidence" value="ECO:0007669"/>
    <property type="project" value="TreeGrafter"/>
</dbReference>
<keyword evidence="5" id="KW-0805">Transcription regulation</keyword>
<dbReference type="GO" id="GO:0045944">
    <property type="term" value="P:positive regulation of transcription by RNA polymerase II"/>
    <property type="evidence" value="ECO:0007669"/>
    <property type="project" value="TreeGrafter"/>
</dbReference>
<evidence type="ECO:0000256" key="6">
    <source>
        <dbReference type="ARBA" id="ARBA00023125"/>
    </source>
</evidence>
<evidence type="ECO:0000259" key="12">
    <source>
        <dbReference type="PROSITE" id="PS51843"/>
    </source>
</evidence>
<name>H2YVZ0_CIOSA</name>
<dbReference type="SUPFAM" id="SSF57716">
    <property type="entry name" value="Glucocorticoid receptor-like (DNA-binding domain)"/>
    <property type="match status" value="1"/>
</dbReference>
<dbReference type="PANTHER" id="PTHR24082:SF473">
    <property type="entry name" value="ECDYSONE-INDUCED PROTEIN 75B, ISOFORM B"/>
    <property type="match status" value="1"/>
</dbReference>
<feature type="region of interest" description="Disordered" evidence="10">
    <location>
        <begin position="158"/>
        <end position="177"/>
    </location>
</feature>
<dbReference type="eggNOG" id="KOG4846">
    <property type="taxonomic scope" value="Eukaryota"/>
</dbReference>
<feature type="region of interest" description="Disordered" evidence="10">
    <location>
        <begin position="197"/>
        <end position="258"/>
    </location>
</feature>
<feature type="region of interest" description="Disordered" evidence="10">
    <location>
        <begin position="414"/>
        <end position="452"/>
    </location>
</feature>
<evidence type="ECO:0000313" key="13">
    <source>
        <dbReference type="Ensembl" id="ENSCSAVP00000009501.1"/>
    </source>
</evidence>
<dbReference type="InterPro" id="IPR001628">
    <property type="entry name" value="Znf_hrmn_rcpt"/>
</dbReference>
<evidence type="ECO:0000256" key="10">
    <source>
        <dbReference type="SAM" id="MobiDB-lite"/>
    </source>
</evidence>
<organism evidence="13 14">
    <name type="scientific">Ciona savignyi</name>
    <name type="common">Pacific transparent sea squirt</name>
    <dbReference type="NCBI Taxonomy" id="51511"/>
    <lineage>
        <taxon>Eukaryota</taxon>
        <taxon>Metazoa</taxon>
        <taxon>Chordata</taxon>
        <taxon>Tunicata</taxon>
        <taxon>Ascidiacea</taxon>
        <taxon>Phlebobranchia</taxon>
        <taxon>Cionidae</taxon>
        <taxon>Ciona</taxon>
    </lineage>
</organism>
<evidence type="ECO:0000256" key="4">
    <source>
        <dbReference type="ARBA" id="ARBA00022833"/>
    </source>
</evidence>
<evidence type="ECO:0000313" key="14">
    <source>
        <dbReference type="Proteomes" id="UP000007875"/>
    </source>
</evidence>
<keyword evidence="2" id="KW-0479">Metal-binding</keyword>
<keyword evidence="6" id="KW-0238">DNA-binding</keyword>
<evidence type="ECO:0008006" key="15">
    <source>
        <dbReference type="Google" id="ProtNLM"/>
    </source>
</evidence>
<dbReference type="CDD" id="cd07166">
    <property type="entry name" value="NR_DBD_REV_ERB"/>
    <property type="match status" value="1"/>
</dbReference>
<feature type="compositionally biased region" description="Basic and acidic residues" evidence="10">
    <location>
        <begin position="200"/>
        <end position="224"/>
    </location>
</feature>
<dbReference type="FunFam" id="3.30.50.10:FF:000003">
    <property type="entry name" value="Nuclear orphan receptor ROR-beta"/>
    <property type="match status" value="1"/>
</dbReference>
<accession>H2YVZ0</accession>
<reference evidence="13" key="2">
    <citation type="submission" date="2025-08" db="UniProtKB">
        <authorList>
            <consortium name="Ensembl"/>
        </authorList>
    </citation>
    <scope>IDENTIFICATION</scope>
</reference>
<dbReference type="PRINTS" id="PR00047">
    <property type="entry name" value="STROIDFINGER"/>
</dbReference>
<reference evidence="13" key="3">
    <citation type="submission" date="2025-09" db="UniProtKB">
        <authorList>
            <consortium name="Ensembl"/>
        </authorList>
    </citation>
    <scope>IDENTIFICATION</scope>
</reference>
<feature type="domain" description="NR LBD" evidence="12">
    <location>
        <begin position="471"/>
        <end position="567"/>
    </location>
</feature>
<dbReference type="STRING" id="51511.ENSCSAVP00000009501"/>
<dbReference type="PROSITE" id="PS51030">
    <property type="entry name" value="NUCLEAR_REC_DBD_2"/>
    <property type="match status" value="1"/>
</dbReference>
<dbReference type="SUPFAM" id="SSF48508">
    <property type="entry name" value="Nuclear receptor ligand-binding domain"/>
    <property type="match status" value="1"/>
</dbReference>
<dbReference type="HOGENOM" id="CLU_481095_0_0_1"/>
<dbReference type="GO" id="GO:0000122">
    <property type="term" value="P:negative regulation of transcription by RNA polymerase II"/>
    <property type="evidence" value="ECO:0007669"/>
    <property type="project" value="TreeGrafter"/>
</dbReference>
<feature type="compositionally biased region" description="Low complexity" evidence="10">
    <location>
        <begin position="236"/>
        <end position="258"/>
    </location>
</feature>
<dbReference type="PROSITE" id="PS51843">
    <property type="entry name" value="NR_LBD"/>
    <property type="match status" value="1"/>
</dbReference>
<dbReference type="GO" id="GO:0005634">
    <property type="term" value="C:nucleus"/>
    <property type="evidence" value="ECO:0007669"/>
    <property type="project" value="UniProtKB-SubCell"/>
</dbReference>
<evidence type="ECO:0000259" key="11">
    <source>
        <dbReference type="PROSITE" id="PS51030"/>
    </source>
</evidence>
<keyword evidence="9" id="KW-0539">Nucleus</keyword>
<dbReference type="PROSITE" id="PS00031">
    <property type="entry name" value="NUCLEAR_REC_DBD_1"/>
    <property type="match status" value="1"/>
</dbReference>
<evidence type="ECO:0000256" key="3">
    <source>
        <dbReference type="ARBA" id="ARBA00022771"/>
    </source>
</evidence>
<dbReference type="AlphaFoldDB" id="H2YVZ0"/>
<evidence type="ECO:0000256" key="1">
    <source>
        <dbReference type="ARBA" id="ARBA00004123"/>
    </source>
</evidence>
<keyword evidence="14" id="KW-1185">Reference proteome</keyword>
<feature type="compositionally biased region" description="Low complexity" evidence="10">
    <location>
        <begin position="424"/>
        <end position="442"/>
    </location>
</feature>
<evidence type="ECO:0000256" key="2">
    <source>
        <dbReference type="ARBA" id="ARBA00022723"/>
    </source>
</evidence>
<dbReference type="GO" id="GO:0008270">
    <property type="term" value="F:zinc ion binding"/>
    <property type="evidence" value="ECO:0007669"/>
    <property type="project" value="UniProtKB-KW"/>
</dbReference>
<dbReference type="Pfam" id="PF00105">
    <property type="entry name" value="zf-C4"/>
    <property type="match status" value="1"/>
</dbReference>
<dbReference type="GeneTree" id="ENSGT00940000174451"/>
<dbReference type="GO" id="GO:0030154">
    <property type="term" value="P:cell differentiation"/>
    <property type="evidence" value="ECO:0007669"/>
    <property type="project" value="TreeGrafter"/>
</dbReference>
<comment type="subcellular location">
    <subcellularLocation>
        <location evidence="1">Nucleus</location>
    </subcellularLocation>
</comment>
<reference evidence="14" key="1">
    <citation type="submission" date="2003-08" db="EMBL/GenBank/DDBJ databases">
        <authorList>
            <person name="Birren B."/>
            <person name="Nusbaum C."/>
            <person name="Abebe A."/>
            <person name="Abouelleil A."/>
            <person name="Adekoya E."/>
            <person name="Ait-zahra M."/>
            <person name="Allen N."/>
            <person name="Allen T."/>
            <person name="An P."/>
            <person name="Anderson M."/>
            <person name="Anderson S."/>
            <person name="Arachchi H."/>
            <person name="Armbruster J."/>
            <person name="Bachantsang P."/>
            <person name="Baldwin J."/>
            <person name="Barry A."/>
            <person name="Bayul T."/>
            <person name="Blitshsteyn B."/>
            <person name="Bloom T."/>
            <person name="Blye J."/>
            <person name="Boguslavskiy L."/>
            <person name="Borowsky M."/>
            <person name="Boukhgalter B."/>
            <person name="Brunache A."/>
            <person name="Butler J."/>
            <person name="Calixte N."/>
            <person name="Calvo S."/>
            <person name="Camarata J."/>
            <person name="Campo K."/>
            <person name="Chang J."/>
            <person name="Cheshatsang Y."/>
            <person name="Citroen M."/>
            <person name="Collymore A."/>
            <person name="Considine T."/>
            <person name="Cook A."/>
            <person name="Cooke P."/>
            <person name="Corum B."/>
            <person name="Cuomo C."/>
            <person name="David R."/>
            <person name="Dawoe T."/>
            <person name="Degray S."/>
            <person name="Dodge S."/>
            <person name="Dooley K."/>
            <person name="Dorje P."/>
            <person name="Dorjee K."/>
            <person name="Dorris L."/>
            <person name="Duffey N."/>
            <person name="Dupes A."/>
            <person name="Elkins T."/>
            <person name="Engels R."/>
            <person name="Erickson J."/>
            <person name="Farina A."/>
            <person name="Faro S."/>
            <person name="Ferreira P."/>
            <person name="Fischer H."/>
            <person name="Fitzgerald M."/>
            <person name="Foley K."/>
            <person name="Gage D."/>
            <person name="Galagan J."/>
            <person name="Gearin G."/>
            <person name="Gnerre S."/>
            <person name="Gnirke A."/>
            <person name="Goyette A."/>
            <person name="Graham J."/>
            <person name="Grandbois E."/>
            <person name="Gyaltsen K."/>
            <person name="Hafez N."/>
            <person name="Hagopian D."/>
            <person name="Hagos B."/>
            <person name="Hall J."/>
            <person name="Hatcher B."/>
            <person name="Heller A."/>
            <person name="Higgins H."/>
            <person name="Honan T."/>
            <person name="Horn A."/>
            <person name="Houde N."/>
            <person name="Hughes L."/>
            <person name="Hulme W."/>
            <person name="Husby E."/>
            <person name="Iliev I."/>
            <person name="Jaffe D."/>
            <person name="Jones C."/>
            <person name="Kamal M."/>
            <person name="Kamat A."/>
            <person name="Kamvysselis M."/>
            <person name="Karlsson E."/>
            <person name="Kells C."/>
            <person name="Kieu A."/>
            <person name="Kisner P."/>
            <person name="Kodira C."/>
            <person name="Kulbokas E."/>
            <person name="Labutti K."/>
            <person name="Lama D."/>
            <person name="Landers T."/>
            <person name="Leger J."/>
            <person name="Levine S."/>
            <person name="Lewis D."/>
            <person name="Lewis T."/>
            <person name="Lindblad-toh K."/>
            <person name="Liu X."/>
            <person name="Lokyitsang T."/>
            <person name="Lokyitsang Y."/>
            <person name="Lucien O."/>
            <person name="Lui A."/>
            <person name="Ma L.J."/>
            <person name="Mabbitt R."/>
            <person name="Macdonald J."/>
            <person name="Maclean C."/>
            <person name="Major J."/>
            <person name="Manning J."/>
            <person name="Marabella R."/>
            <person name="Maru K."/>
            <person name="Matthews C."/>
            <person name="Mauceli E."/>
            <person name="Mccarthy M."/>
            <person name="Mcdonough S."/>
            <person name="Mcghee T."/>
            <person name="Meldrim J."/>
            <person name="Meneus L."/>
            <person name="Mesirov J."/>
            <person name="Mihalev A."/>
            <person name="Mihova T."/>
            <person name="Mikkelsen T."/>
            <person name="Mlenga V."/>
            <person name="Moru K."/>
            <person name="Mozes J."/>
            <person name="Mulrain L."/>
            <person name="Munson G."/>
            <person name="Naylor J."/>
            <person name="Newes C."/>
            <person name="Nguyen C."/>
            <person name="Nguyen N."/>
            <person name="Nguyen T."/>
            <person name="Nicol R."/>
            <person name="Nielsen C."/>
            <person name="Nizzari M."/>
            <person name="Norbu C."/>
            <person name="Norbu N."/>
            <person name="O'donnell P."/>
            <person name="Okoawo O."/>
            <person name="O'leary S."/>
            <person name="Omotosho B."/>
            <person name="O'neill K."/>
            <person name="Osman S."/>
            <person name="Parker S."/>
            <person name="Perrin D."/>
            <person name="Phunkhang P."/>
            <person name="Piqani B."/>
            <person name="Purcell S."/>
            <person name="Rachupka T."/>
            <person name="Ramasamy U."/>
            <person name="Rameau R."/>
            <person name="Ray V."/>
            <person name="Raymond C."/>
            <person name="Retta R."/>
            <person name="Richardson S."/>
            <person name="Rise C."/>
            <person name="Rodriguez J."/>
            <person name="Rogers J."/>
            <person name="Rogov P."/>
            <person name="Rutman M."/>
            <person name="Schupbach R."/>
            <person name="Seaman C."/>
            <person name="Settipalli S."/>
            <person name="Sharpe T."/>
            <person name="Sheridan J."/>
            <person name="Sherpa N."/>
            <person name="Shi J."/>
            <person name="Smirnov S."/>
            <person name="Smith C."/>
            <person name="Sougnez C."/>
            <person name="Spencer B."/>
            <person name="Stalker J."/>
            <person name="Stange-thomann N."/>
            <person name="Stavropoulos S."/>
            <person name="Stetson K."/>
            <person name="Stone C."/>
            <person name="Stone S."/>
            <person name="Stubbs M."/>
            <person name="Talamas J."/>
            <person name="Tchuinga P."/>
            <person name="Tenzing P."/>
            <person name="Tesfaye S."/>
            <person name="Theodore J."/>
            <person name="Thoulutsang Y."/>
            <person name="Topham K."/>
            <person name="Towey S."/>
            <person name="Tsamla T."/>
            <person name="Tsomo N."/>
            <person name="Vallee D."/>
            <person name="Vassiliev H."/>
            <person name="Venkataraman V."/>
            <person name="Vinson J."/>
            <person name="Vo A."/>
            <person name="Wade C."/>
            <person name="Wang S."/>
            <person name="Wangchuk T."/>
            <person name="Wangdi T."/>
            <person name="Whittaker C."/>
            <person name="Wilkinson J."/>
            <person name="Wu Y."/>
            <person name="Wyman D."/>
            <person name="Yadav S."/>
            <person name="Yang S."/>
            <person name="Yang X."/>
            <person name="Yeager S."/>
            <person name="Yee E."/>
            <person name="Young G."/>
            <person name="Zainoun J."/>
            <person name="Zembeck L."/>
            <person name="Zimmer A."/>
            <person name="Zody M."/>
            <person name="Lander E."/>
        </authorList>
    </citation>
    <scope>NUCLEOTIDE SEQUENCE [LARGE SCALE GENOMIC DNA]</scope>
</reference>
<dbReference type="SMART" id="SM00399">
    <property type="entry name" value="ZnF_C4"/>
    <property type="match status" value="1"/>
</dbReference>
<keyword evidence="4" id="KW-0862">Zinc</keyword>
<keyword evidence="7" id="KW-0804">Transcription</keyword>
<dbReference type="Pfam" id="PF00104">
    <property type="entry name" value="Hormone_recep"/>
    <property type="match status" value="1"/>
</dbReference>
<evidence type="ECO:0000256" key="7">
    <source>
        <dbReference type="ARBA" id="ARBA00023163"/>
    </source>
</evidence>
<evidence type="ECO:0000256" key="9">
    <source>
        <dbReference type="ARBA" id="ARBA00023242"/>
    </source>
</evidence>
<dbReference type="InterPro" id="IPR000536">
    <property type="entry name" value="Nucl_hrmn_rcpt_lig-bd"/>
</dbReference>
<dbReference type="GO" id="GO:0009755">
    <property type="term" value="P:hormone-mediated signaling pathway"/>
    <property type="evidence" value="ECO:0007669"/>
    <property type="project" value="TreeGrafter"/>
</dbReference>
<protein>
    <recommendedName>
        <fullName evidence="15">Nuclear receptor domain-containing protein</fullName>
    </recommendedName>
</protein>
<dbReference type="OMA" id="KINRNRC"/>
<feature type="domain" description="Nuclear receptor" evidence="11">
    <location>
        <begin position="8"/>
        <end position="84"/>
    </location>
</feature>
<dbReference type="Proteomes" id="UP000007875">
    <property type="component" value="Unassembled WGS sequence"/>
</dbReference>
<dbReference type="InParanoid" id="H2YVZ0"/>
<dbReference type="Ensembl" id="ENSCSAVT00000009618.1">
    <property type="protein sequence ID" value="ENSCSAVP00000009501.1"/>
    <property type="gene ID" value="ENSCSAVG00000005587.1"/>
</dbReference>
<dbReference type="Gene3D" id="1.10.565.10">
    <property type="entry name" value="Retinoid X Receptor"/>
    <property type="match status" value="1"/>
</dbReference>
<dbReference type="Gene3D" id="3.30.50.10">
    <property type="entry name" value="Erythroid Transcription Factor GATA-1, subunit A"/>
    <property type="match status" value="1"/>
</dbReference>
<dbReference type="InterPro" id="IPR035500">
    <property type="entry name" value="NHR-like_dom_sf"/>
</dbReference>
<dbReference type="PANTHER" id="PTHR24082">
    <property type="entry name" value="NUCLEAR HORMONE RECEPTOR"/>
    <property type="match status" value="1"/>
</dbReference>
<keyword evidence="8" id="KW-0675">Receptor</keyword>
<dbReference type="GO" id="GO:0004879">
    <property type="term" value="F:nuclear receptor activity"/>
    <property type="evidence" value="ECO:0007669"/>
    <property type="project" value="TreeGrafter"/>
</dbReference>
<evidence type="ECO:0000256" key="8">
    <source>
        <dbReference type="ARBA" id="ARBA00023170"/>
    </source>
</evidence>
<evidence type="ECO:0000256" key="5">
    <source>
        <dbReference type="ARBA" id="ARBA00023015"/>
    </source>
</evidence>